<dbReference type="PANTHER" id="PTHR30035:SF3">
    <property type="entry name" value="INTERMEMBRANE PHOSPHOLIPID TRANSPORT SYSTEM LIPOPROTEIN MLAA"/>
    <property type="match status" value="1"/>
</dbReference>
<protein>
    <recommendedName>
        <fullName evidence="6">VacJ family lipoprotein</fullName>
    </recommendedName>
</protein>
<dbReference type="RefSeq" id="WP_173179649.1">
    <property type="nucleotide sequence ID" value="NZ_AP021876.1"/>
</dbReference>
<evidence type="ECO:0000313" key="5">
    <source>
        <dbReference type="Proteomes" id="UP000425960"/>
    </source>
</evidence>
<dbReference type="AlphaFoldDB" id="A0A5K7ZTE7"/>
<evidence type="ECO:0000256" key="3">
    <source>
        <dbReference type="SAM" id="SignalP"/>
    </source>
</evidence>
<dbReference type="GO" id="GO:0120010">
    <property type="term" value="P:intermembrane phospholipid transfer"/>
    <property type="evidence" value="ECO:0007669"/>
    <property type="project" value="TreeGrafter"/>
</dbReference>
<gene>
    <name evidence="4" type="ORF">DSCO28_40590</name>
</gene>
<dbReference type="InterPro" id="IPR007428">
    <property type="entry name" value="MlaA"/>
</dbReference>
<evidence type="ECO:0000256" key="1">
    <source>
        <dbReference type="ARBA" id="ARBA00010634"/>
    </source>
</evidence>
<dbReference type="KEGG" id="dov:DSCO28_40590"/>
<comment type="similarity">
    <text evidence="1">Belongs to the MlaA family.</text>
</comment>
<sequence length="277" mass="30207">MKMKNQLPLLALLLCILGHGLTWAASPATLAAPTGDESAAEAVPFDPFDPFDDSTNDPFAGDDDAVQSVADPIVGFNRAMFAFNDKLYFWVLKPVAIGYRTVFPTPVRLGVKNFFYNLLTPVRFVNCLLQGKDEAAKGEFIRFMVNTTYGVGGLFNPAKNYPGLTPPAEDFGQTLGLYHAGNGFYIVWPLFGPSTLRDTVGSVGDWALNPLTFIKLIQVDAGELTTTTTGAAVFGLRTVNDTSFHIGDYEALKNAALDPYEAFRNAYIQNRNSKIAQ</sequence>
<evidence type="ECO:0000256" key="2">
    <source>
        <dbReference type="ARBA" id="ARBA00022729"/>
    </source>
</evidence>
<name>A0A5K7ZTE7_9BACT</name>
<accession>A0A5K7ZTE7</accession>
<reference evidence="4 5" key="1">
    <citation type="submission" date="2019-11" db="EMBL/GenBank/DDBJ databases">
        <title>Comparative genomics of hydrocarbon-degrading Desulfosarcina strains.</title>
        <authorList>
            <person name="Watanabe M."/>
            <person name="Kojima H."/>
            <person name="Fukui M."/>
        </authorList>
    </citation>
    <scope>NUCLEOTIDE SEQUENCE [LARGE SCALE GENOMIC DNA]</scope>
    <source>
        <strain evidence="4 5">28bB2T</strain>
    </source>
</reference>
<proteinExistence type="inferred from homology"/>
<dbReference type="GO" id="GO:0016020">
    <property type="term" value="C:membrane"/>
    <property type="evidence" value="ECO:0007669"/>
    <property type="project" value="InterPro"/>
</dbReference>
<dbReference type="Proteomes" id="UP000425960">
    <property type="component" value="Chromosome"/>
</dbReference>
<feature type="signal peptide" evidence="3">
    <location>
        <begin position="1"/>
        <end position="24"/>
    </location>
</feature>
<evidence type="ECO:0008006" key="6">
    <source>
        <dbReference type="Google" id="ProtNLM"/>
    </source>
</evidence>
<dbReference type="Pfam" id="PF04333">
    <property type="entry name" value="MlaA"/>
    <property type="match status" value="1"/>
</dbReference>
<dbReference type="PANTHER" id="PTHR30035">
    <property type="entry name" value="LIPOPROTEIN VACJ-RELATED"/>
    <property type="match status" value="1"/>
</dbReference>
<feature type="chain" id="PRO_5024341161" description="VacJ family lipoprotein" evidence="3">
    <location>
        <begin position="25"/>
        <end position="277"/>
    </location>
</feature>
<evidence type="ECO:0000313" key="4">
    <source>
        <dbReference type="EMBL" id="BBO83493.1"/>
    </source>
</evidence>
<organism evidence="4 5">
    <name type="scientific">Desulfosarcina ovata subsp. sediminis</name>
    <dbReference type="NCBI Taxonomy" id="885957"/>
    <lineage>
        <taxon>Bacteria</taxon>
        <taxon>Pseudomonadati</taxon>
        <taxon>Thermodesulfobacteriota</taxon>
        <taxon>Desulfobacteria</taxon>
        <taxon>Desulfobacterales</taxon>
        <taxon>Desulfosarcinaceae</taxon>
        <taxon>Desulfosarcina</taxon>
    </lineage>
</organism>
<dbReference type="EMBL" id="AP021876">
    <property type="protein sequence ID" value="BBO83493.1"/>
    <property type="molecule type" value="Genomic_DNA"/>
</dbReference>
<dbReference type="PRINTS" id="PR01805">
    <property type="entry name" value="VACJLIPOPROT"/>
</dbReference>
<keyword evidence="2 3" id="KW-0732">Signal</keyword>